<dbReference type="Gene3D" id="1.20.1600.10">
    <property type="entry name" value="Outer membrane efflux proteins (OEP)"/>
    <property type="match status" value="1"/>
</dbReference>
<dbReference type="PANTHER" id="PTHR30026">
    <property type="entry name" value="OUTER MEMBRANE PROTEIN TOLC"/>
    <property type="match status" value="1"/>
</dbReference>
<dbReference type="EMBL" id="JAFIDN010000006">
    <property type="protein sequence ID" value="MBP3192768.1"/>
    <property type="molecule type" value="Genomic_DNA"/>
</dbReference>
<evidence type="ECO:0000256" key="8">
    <source>
        <dbReference type="SAM" id="Coils"/>
    </source>
</evidence>
<keyword evidence="6" id="KW-0472">Membrane</keyword>
<dbReference type="Proteomes" id="UP000673975">
    <property type="component" value="Unassembled WGS sequence"/>
</dbReference>
<evidence type="ECO:0000256" key="7">
    <source>
        <dbReference type="ARBA" id="ARBA00023237"/>
    </source>
</evidence>
<gene>
    <name evidence="9" type="ORF">NATSA_08840</name>
</gene>
<reference evidence="9" key="1">
    <citation type="submission" date="2021-02" db="EMBL/GenBank/DDBJ databases">
        <title>Natronogracilivirga saccharolytica gen. nov. sp. nov. a new anaerobic, haloalkiliphilic carbohydrate-fermenting bacterium from soda lake and proposing of Cyclonatronumiaceae fam. nov. in the phylum Balneolaeota.</title>
        <authorList>
            <person name="Zhilina T.N."/>
            <person name="Sorokin D.Y."/>
            <person name="Zavarzina D.G."/>
            <person name="Toshchakov S.V."/>
            <person name="Kublanov I.V."/>
        </authorList>
    </citation>
    <scope>NUCLEOTIDE SEQUENCE</scope>
    <source>
        <strain evidence="9">Z-1702</strain>
    </source>
</reference>
<evidence type="ECO:0000313" key="9">
    <source>
        <dbReference type="EMBL" id="MBP3192768.1"/>
    </source>
</evidence>
<keyword evidence="8" id="KW-0175">Coiled coil</keyword>
<comment type="subcellular location">
    <subcellularLocation>
        <location evidence="1">Cell outer membrane</location>
    </subcellularLocation>
</comment>
<keyword evidence="7" id="KW-0998">Cell outer membrane</keyword>
<dbReference type="Pfam" id="PF02321">
    <property type="entry name" value="OEP"/>
    <property type="match status" value="2"/>
</dbReference>
<dbReference type="PANTHER" id="PTHR30026:SF20">
    <property type="entry name" value="OUTER MEMBRANE PROTEIN TOLC"/>
    <property type="match status" value="1"/>
</dbReference>
<evidence type="ECO:0000256" key="2">
    <source>
        <dbReference type="ARBA" id="ARBA00007613"/>
    </source>
</evidence>
<evidence type="ECO:0000256" key="4">
    <source>
        <dbReference type="ARBA" id="ARBA00022452"/>
    </source>
</evidence>
<comment type="caution">
    <text evidence="9">The sequence shown here is derived from an EMBL/GenBank/DDBJ whole genome shotgun (WGS) entry which is preliminary data.</text>
</comment>
<keyword evidence="10" id="KW-1185">Reference proteome</keyword>
<keyword evidence="3" id="KW-0813">Transport</keyword>
<keyword evidence="5" id="KW-0812">Transmembrane</keyword>
<dbReference type="InterPro" id="IPR003423">
    <property type="entry name" value="OMP_efflux"/>
</dbReference>
<feature type="coiled-coil region" evidence="8">
    <location>
        <begin position="342"/>
        <end position="396"/>
    </location>
</feature>
<dbReference type="GO" id="GO:0009279">
    <property type="term" value="C:cell outer membrane"/>
    <property type="evidence" value="ECO:0007669"/>
    <property type="project" value="UniProtKB-SubCell"/>
</dbReference>
<dbReference type="GO" id="GO:0015288">
    <property type="term" value="F:porin activity"/>
    <property type="evidence" value="ECO:0007669"/>
    <property type="project" value="TreeGrafter"/>
</dbReference>
<dbReference type="InterPro" id="IPR051906">
    <property type="entry name" value="TolC-like"/>
</dbReference>
<evidence type="ECO:0000256" key="1">
    <source>
        <dbReference type="ARBA" id="ARBA00004442"/>
    </source>
</evidence>
<proteinExistence type="inferred from homology"/>
<sequence>MYRLILIFISVAVLADPARVFATQPEGPESSGNSQDDKETISLTLDDAIRKALENSQQIRDARFESQISEAARREAQTGYLPRVTIEGSYQNYVDLPVIFLPPDSPLGDRLETGTDHNFDVSAQLSMPIYNQSVIRGVSLAKANEAMSEVMMEATRQEMKEEVQQAWLNVKLAEESLKALRISKERRQTDLELVKSMVEEQVAPEYDEIRTRVQLENLKPEVRQAENAFTGAVNYLKLLTAIPVDQDISLEGTLEKLYSEKGASGQDQLLTQDFSSNPDLMQQDARLEVAEAQLSLDRAAYVPSLSLIGSHTQQAQGNTFEPFDYDWVSTTFVGVNLSIPLFSGFERRLQRQQSQLQLEQQESQREFLEESVQVDYQNALDEMRQAGAAIEAQEANVEMAERGYEIARVGYESGSHTLIEVNDAELATTEARLNYLQSLFDYMNATLELERILGVHATD</sequence>
<dbReference type="GO" id="GO:0015562">
    <property type="term" value="F:efflux transmembrane transporter activity"/>
    <property type="evidence" value="ECO:0007669"/>
    <property type="project" value="InterPro"/>
</dbReference>
<evidence type="ECO:0000256" key="3">
    <source>
        <dbReference type="ARBA" id="ARBA00022448"/>
    </source>
</evidence>
<protein>
    <submittedName>
        <fullName evidence="9">TolC family protein</fullName>
    </submittedName>
</protein>
<dbReference type="RefSeq" id="WP_210511795.1">
    <property type="nucleotide sequence ID" value="NZ_JAFIDN010000006.1"/>
</dbReference>
<dbReference type="SUPFAM" id="SSF56954">
    <property type="entry name" value="Outer membrane efflux proteins (OEP)"/>
    <property type="match status" value="1"/>
</dbReference>
<organism evidence="9 10">
    <name type="scientific">Natronogracilivirga saccharolytica</name>
    <dbReference type="NCBI Taxonomy" id="2812953"/>
    <lineage>
        <taxon>Bacteria</taxon>
        <taxon>Pseudomonadati</taxon>
        <taxon>Balneolota</taxon>
        <taxon>Balneolia</taxon>
        <taxon>Balneolales</taxon>
        <taxon>Cyclonatronaceae</taxon>
        <taxon>Natronogracilivirga</taxon>
    </lineage>
</organism>
<evidence type="ECO:0000256" key="5">
    <source>
        <dbReference type="ARBA" id="ARBA00022692"/>
    </source>
</evidence>
<keyword evidence="4" id="KW-1134">Transmembrane beta strand</keyword>
<name>A0A8J7RMG1_9BACT</name>
<evidence type="ECO:0000313" key="10">
    <source>
        <dbReference type="Proteomes" id="UP000673975"/>
    </source>
</evidence>
<comment type="similarity">
    <text evidence="2">Belongs to the outer membrane factor (OMF) (TC 1.B.17) family.</text>
</comment>
<dbReference type="GO" id="GO:1990281">
    <property type="term" value="C:efflux pump complex"/>
    <property type="evidence" value="ECO:0007669"/>
    <property type="project" value="TreeGrafter"/>
</dbReference>
<accession>A0A8J7RMG1</accession>
<evidence type="ECO:0000256" key="6">
    <source>
        <dbReference type="ARBA" id="ARBA00023136"/>
    </source>
</evidence>
<dbReference type="AlphaFoldDB" id="A0A8J7RMG1"/>